<accession>A0ABY4QS52</accession>
<dbReference type="RefSeq" id="WP_219070722.1">
    <property type="nucleotide sequence ID" value="NZ_CAJUXY010000106.1"/>
</dbReference>
<evidence type="ECO:0000313" key="2">
    <source>
        <dbReference type="Proteomes" id="UP001056610"/>
    </source>
</evidence>
<name>A0ABY4QS52_9MYCO</name>
<geneLocation type="plasmid" evidence="1 2">
    <name>unnamed</name>
</geneLocation>
<protein>
    <submittedName>
        <fullName evidence="1">Uncharacterized protein</fullName>
    </submittedName>
</protein>
<dbReference type="Proteomes" id="UP001056610">
    <property type="component" value="Plasmid unnamed"/>
</dbReference>
<keyword evidence="1" id="KW-0614">Plasmid</keyword>
<evidence type="ECO:0000313" key="1">
    <source>
        <dbReference type="EMBL" id="UQX13504.1"/>
    </source>
</evidence>
<gene>
    <name evidence="1" type="ORF">M5I08_25250</name>
</gene>
<proteinExistence type="predicted"/>
<reference evidence="1" key="1">
    <citation type="submission" date="2022-05" db="EMBL/GenBank/DDBJ databases">
        <title>A methanotrophic Mycobacterium dominates a cave microbial ecosystem.</title>
        <authorList>
            <person name="Van Spanning R.J.M."/>
            <person name="Guan Q."/>
            <person name="Melkonian C."/>
            <person name="Gallant J."/>
            <person name="Polerecky L."/>
            <person name="Flot J.-F."/>
            <person name="Brandt B.W."/>
            <person name="Braster M."/>
            <person name="Iturbe Espinoza P."/>
            <person name="Aerts J."/>
            <person name="Meima-Franke M."/>
            <person name="Piersma S.R."/>
            <person name="Bunduc C."/>
            <person name="Ummels R."/>
            <person name="Pain A."/>
            <person name="Fleming E.J."/>
            <person name="van der Wel N."/>
            <person name="Gherman V.D."/>
            <person name="Sarbu S.M."/>
            <person name="Bodelier P.L.E."/>
            <person name="Bitter W."/>
        </authorList>
    </citation>
    <scope>NUCLEOTIDE SEQUENCE</scope>
    <source>
        <strain evidence="1">Sulfur Cave</strain>
        <plasmid evidence="1">unnamed</plasmid>
    </source>
</reference>
<dbReference type="EMBL" id="CP097321">
    <property type="protein sequence ID" value="UQX13504.1"/>
    <property type="molecule type" value="Genomic_DNA"/>
</dbReference>
<organism evidence="1 2">
    <name type="scientific">Candidatus Mycobacterium methanotrophicum</name>
    <dbReference type="NCBI Taxonomy" id="2943498"/>
    <lineage>
        <taxon>Bacteria</taxon>
        <taxon>Bacillati</taxon>
        <taxon>Actinomycetota</taxon>
        <taxon>Actinomycetes</taxon>
        <taxon>Mycobacteriales</taxon>
        <taxon>Mycobacteriaceae</taxon>
        <taxon>Mycobacterium</taxon>
    </lineage>
</organism>
<sequence length="51" mass="5772">MTIYDQSNAHDVHRGTLRAHEIVRNVLAAESFWDGDQMGANPSEKEDRCLS</sequence>
<keyword evidence="2" id="KW-1185">Reference proteome</keyword>